<organism evidence="2 3">
    <name type="scientific">Colletotrichum spaethianum</name>
    <dbReference type="NCBI Taxonomy" id="700344"/>
    <lineage>
        <taxon>Eukaryota</taxon>
        <taxon>Fungi</taxon>
        <taxon>Dikarya</taxon>
        <taxon>Ascomycota</taxon>
        <taxon>Pezizomycotina</taxon>
        <taxon>Sordariomycetes</taxon>
        <taxon>Hypocreomycetidae</taxon>
        <taxon>Glomerellales</taxon>
        <taxon>Glomerellaceae</taxon>
        <taxon>Colletotrichum</taxon>
        <taxon>Colletotrichum spaethianum species complex</taxon>
    </lineage>
</organism>
<feature type="region of interest" description="Disordered" evidence="1">
    <location>
        <begin position="179"/>
        <end position="202"/>
    </location>
</feature>
<accession>A0AA37UKZ6</accession>
<feature type="compositionally biased region" description="Low complexity" evidence="1">
    <location>
        <begin position="11"/>
        <end position="26"/>
    </location>
</feature>
<protein>
    <submittedName>
        <fullName evidence="2">Uncharacterized protein</fullName>
    </submittedName>
</protein>
<dbReference type="GeneID" id="73333002"/>
<evidence type="ECO:0000256" key="1">
    <source>
        <dbReference type="SAM" id="MobiDB-lite"/>
    </source>
</evidence>
<evidence type="ECO:0000313" key="3">
    <source>
        <dbReference type="Proteomes" id="UP001055115"/>
    </source>
</evidence>
<proteinExistence type="predicted"/>
<dbReference type="RefSeq" id="XP_049134369.1">
    <property type="nucleotide sequence ID" value="XM_049278412.1"/>
</dbReference>
<gene>
    <name evidence="2" type="ORF">ColSpa_12200</name>
</gene>
<feature type="region of interest" description="Disordered" evidence="1">
    <location>
        <begin position="155"/>
        <end position="174"/>
    </location>
</feature>
<sequence length="250" mass="26269">MREICGDAAHSPDVVNSDNNDNGDAASSPEAIVVTAATGTVTKDEGCLLSGTNPPPNETCDVVAADCQLSTIGDLDWPELGLESATESEPFIPDWLMLGVEGTEGTEGTEVAPNGEAPRVDTEPTTLLGSAQTKSVMNRLCFPKQLRRARQNRMKNAATHDASADGDSAQGPFEHVFRGDRKQDSQAGAGTQGGMGLMTSPAAAKSRAGADALTQGQLCFCFLQALGRQIHFQTQARPREKRRTAAAVAV</sequence>
<evidence type="ECO:0000313" key="2">
    <source>
        <dbReference type="EMBL" id="GKT52019.1"/>
    </source>
</evidence>
<dbReference type="AlphaFoldDB" id="A0AA37UKZ6"/>
<dbReference type="Proteomes" id="UP001055115">
    <property type="component" value="Unassembled WGS sequence"/>
</dbReference>
<dbReference type="EMBL" id="BQXU01000059">
    <property type="protein sequence ID" value="GKT52019.1"/>
    <property type="molecule type" value="Genomic_DNA"/>
</dbReference>
<feature type="region of interest" description="Disordered" evidence="1">
    <location>
        <begin position="1"/>
        <end position="26"/>
    </location>
</feature>
<comment type="caution">
    <text evidence="2">The sequence shown here is derived from an EMBL/GenBank/DDBJ whole genome shotgun (WGS) entry which is preliminary data.</text>
</comment>
<reference evidence="2 3" key="1">
    <citation type="submission" date="2022-03" db="EMBL/GenBank/DDBJ databases">
        <title>Genome data of Colletotrichum spp.</title>
        <authorList>
            <person name="Utami Y.D."/>
            <person name="Hiruma K."/>
        </authorList>
    </citation>
    <scope>NUCLEOTIDE SEQUENCE [LARGE SCALE GENOMIC DNA]</scope>
    <source>
        <strain evidence="2 3">MAFF 239500</strain>
    </source>
</reference>
<name>A0AA37UKZ6_9PEZI</name>
<keyword evidence="3" id="KW-1185">Reference proteome</keyword>